<feature type="domain" description="Purine catabolism PurC-like" evidence="2">
    <location>
        <begin position="7"/>
        <end position="126"/>
    </location>
</feature>
<dbReference type="Pfam" id="PF13556">
    <property type="entry name" value="HTH_30"/>
    <property type="match status" value="1"/>
</dbReference>
<dbReference type="EMBL" id="CP041666">
    <property type="protein sequence ID" value="QDP41858.1"/>
    <property type="molecule type" value="Genomic_DNA"/>
</dbReference>
<reference evidence="5 6" key="1">
    <citation type="submission" date="2019-07" db="EMBL/GenBank/DDBJ databases">
        <authorList>
            <person name="Li J."/>
        </authorList>
    </citation>
    <scope>NUCLEOTIDE SEQUENCE [LARGE SCALE GENOMIC DNA]</scope>
    <source>
        <strain evidence="5 6">TKL69</strain>
    </source>
</reference>
<dbReference type="InterPro" id="IPR041522">
    <property type="entry name" value="CdaR_GGDEF"/>
</dbReference>
<proteinExistence type="inferred from homology"/>
<dbReference type="InterPro" id="IPR051448">
    <property type="entry name" value="CdaR-like_regulators"/>
</dbReference>
<dbReference type="RefSeq" id="WP_143896815.1">
    <property type="nucleotide sequence ID" value="NZ_CP041666.1"/>
</dbReference>
<dbReference type="KEGG" id="aqt:FN924_17775"/>
<sequence>MGLTVEEIIELPILRKSKIKSGKQHVKEKPIEWISVIEVPVENFVRKNEFVLSTGIGCENNPALLEEFVKDVIRSGASVLAFATGRYIFDIPDSIIEYADRHEFIIMDIPWEIRFGDILHTVLQHINEEKLEEKQKADEVREELINCVLHEKELPDIAECLYRHIRMPLAIVDYAGAVRFNKQMETDVLLGSQSSMQEDIERPSSYEGIKDHPLYYYLEEYQVNQTIFFQLLIMNNNKKQGYILIQPTDFQQLNWFVMTVLEHALTACALYFVKENAIESTEIRLKDNFVLRLAKQYEPLTPDLLAKGELLGYDLSLPYICLVGSPSFQQENNSTKDSPPTSSLQSMNYYLQKEIMNASQLLKRRTLTTFDEGEVITYLEAEVDGTVEIANQFLDIIERRLYEQLPGIELSWGIAAPKDGTQSFSVSFDEARTALDIGKQQYGTGERTFYNHTKINRLLKALSHEKEISDIVKETLQPILDYDQKRNTDLIHTFMIYNKYKGNVSQTARALNLHRQSLLHRLRKIESLSNLSLMDSDHLFLLELSVRLWTLKKIE</sequence>
<evidence type="ECO:0000259" key="2">
    <source>
        <dbReference type="Pfam" id="PF07905"/>
    </source>
</evidence>
<dbReference type="SUPFAM" id="SSF46689">
    <property type="entry name" value="Homeodomain-like"/>
    <property type="match status" value="1"/>
</dbReference>
<evidence type="ECO:0000256" key="1">
    <source>
        <dbReference type="ARBA" id="ARBA00006754"/>
    </source>
</evidence>
<dbReference type="AlphaFoldDB" id="A0A516KKF5"/>
<evidence type="ECO:0000259" key="4">
    <source>
        <dbReference type="Pfam" id="PF17853"/>
    </source>
</evidence>
<keyword evidence="6" id="KW-1185">Reference proteome</keyword>
<dbReference type="InterPro" id="IPR025736">
    <property type="entry name" value="PucR_C-HTH_dom"/>
</dbReference>
<comment type="similarity">
    <text evidence="1">Belongs to the CdaR family.</text>
</comment>
<dbReference type="InterPro" id="IPR009057">
    <property type="entry name" value="Homeodomain-like_sf"/>
</dbReference>
<feature type="domain" description="PucR C-terminal helix-turn-helix" evidence="3">
    <location>
        <begin position="490"/>
        <end position="547"/>
    </location>
</feature>
<organism evidence="5 6">
    <name type="scientific">Radiobacillus deserti</name>
    <dbReference type="NCBI Taxonomy" id="2594883"/>
    <lineage>
        <taxon>Bacteria</taxon>
        <taxon>Bacillati</taxon>
        <taxon>Bacillota</taxon>
        <taxon>Bacilli</taxon>
        <taxon>Bacillales</taxon>
        <taxon>Bacillaceae</taxon>
        <taxon>Radiobacillus</taxon>
    </lineage>
</organism>
<dbReference type="OrthoDB" id="142218at2"/>
<dbReference type="Proteomes" id="UP000315215">
    <property type="component" value="Chromosome"/>
</dbReference>
<dbReference type="Gene3D" id="1.10.10.2840">
    <property type="entry name" value="PucR C-terminal helix-turn-helix domain"/>
    <property type="match status" value="1"/>
</dbReference>
<dbReference type="PANTHER" id="PTHR33744">
    <property type="entry name" value="CARBOHYDRATE DIACID REGULATOR"/>
    <property type="match status" value="1"/>
</dbReference>
<dbReference type="InterPro" id="IPR042070">
    <property type="entry name" value="PucR_C-HTH_sf"/>
</dbReference>
<evidence type="ECO:0000313" key="5">
    <source>
        <dbReference type="EMBL" id="QDP41858.1"/>
    </source>
</evidence>
<gene>
    <name evidence="5" type="ORF">FN924_17775</name>
</gene>
<protein>
    <submittedName>
        <fullName evidence="5">PucR family transcriptional regulator</fullName>
    </submittedName>
</protein>
<evidence type="ECO:0000313" key="6">
    <source>
        <dbReference type="Proteomes" id="UP000315215"/>
    </source>
</evidence>
<dbReference type="InterPro" id="IPR012914">
    <property type="entry name" value="PucR_dom"/>
</dbReference>
<dbReference type="PANTHER" id="PTHR33744:SF1">
    <property type="entry name" value="DNA-BINDING TRANSCRIPTIONAL ACTIVATOR ADER"/>
    <property type="match status" value="1"/>
</dbReference>
<dbReference type="Pfam" id="PF17853">
    <property type="entry name" value="GGDEF_2"/>
    <property type="match status" value="1"/>
</dbReference>
<accession>A0A516KKF5</accession>
<name>A0A516KKF5_9BACI</name>
<dbReference type="Pfam" id="PF07905">
    <property type="entry name" value="PucR"/>
    <property type="match status" value="1"/>
</dbReference>
<feature type="domain" description="CdaR GGDEF-like" evidence="4">
    <location>
        <begin position="302"/>
        <end position="437"/>
    </location>
</feature>
<evidence type="ECO:0000259" key="3">
    <source>
        <dbReference type="Pfam" id="PF13556"/>
    </source>
</evidence>